<feature type="compositionally biased region" description="Polar residues" evidence="1">
    <location>
        <begin position="125"/>
        <end position="140"/>
    </location>
</feature>
<sequence length="256" mass="27897">MHFTLNLLFTSAVLAKLSISAPLSARSSRYSNEAEPHLDQLEGNSQGQSSSLNQPSYTDGQLEQSPLLRQVFTTKTRIHNNLNEANISNQKNSDIKYQSGPSFEAEGTEAKSSQGELADPDSDAGASSTTETPTITQGNESGLPIRSSENVGSESTLPIQQLGGTLSQSLPQRALLDQVRENSAQTGHALSDSNQFDQVQRIEQTLYQPSQNSEPPQISDDQESDDSDSTSGSSGCSRCGCRRRHRGRRYRFGRRC</sequence>
<evidence type="ECO:0000256" key="1">
    <source>
        <dbReference type="SAM" id="MobiDB-lite"/>
    </source>
</evidence>
<organism evidence="3 4">
    <name type="scientific">Basidiobolus ranarum</name>
    <dbReference type="NCBI Taxonomy" id="34480"/>
    <lineage>
        <taxon>Eukaryota</taxon>
        <taxon>Fungi</taxon>
        <taxon>Fungi incertae sedis</taxon>
        <taxon>Zoopagomycota</taxon>
        <taxon>Entomophthoromycotina</taxon>
        <taxon>Basidiobolomycetes</taxon>
        <taxon>Basidiobolales</taxon>
        <taxon>Basidiobolaceae</taxon>
        <taxon>Basidiobolus</taxon>
    </lineage>
</organism>
<comment type="caution">
    <text evidence="3">The sequence shown here is derived from an EMBL/GenBank/DDBJ whole genome shotgun (WGS) entry which is preliminary data.</text>
</comment>
<feature type="region of interest" description="Disordered" evidence="1">
    <location>
        <begin position="30"/>
        <end position="61"/>
    </location>
</feature>
<proteinExistence type="predicted"/>
<evidence type="ECO:0000313" key="3">
    <source>
        <dbReference type="EMBL" id="KAK9743819.1"/>
    </source>
</evidence>
<accession>A0ABR2WCB4</accession>
<gene>
    <name evidence="3" type="ORF">K7432_018335</name>
</gene>
<feature type="compositionally biased region" description="Low complexity" evidence="1">
    <location>
        <begin position="41"/>
        <end position="54"/>
    </location>
</feature>
<name>A0ABR2WCB4_9FUNG</name>
<reference evidence="3 4" key="1">
    <citation type="submission" date="2023-04" db="EMBL/GenBank/DDBJ databases">
        <title>Genome of Basidiobolus ranarum AG-B5.</title>
        <authorList>
            <person name="Stajich J.E."/>
            <person name="Carter-House D."/>
            <person name="Gryganskyi A."/>
        </authorList>
    </citation>
    <scope>NUCLEOTIDE SEQUENCE [LARGE SCALE GENOMIC DNA]</scope>
    <source>
        <strain evidence="3 4">AG-B5</strain>
    </source>
</reference>
<feature type="region of interest" description="Disordered" evidence="1">
    <location>
        <begin position="180"/>
        <end position="242"/>
    </location>
</feature>
<dbReference type="EMBL" id="JASJQH010005722">
    <property type="protein sequence ID" value="KAK9743819.1"/>
    <property type="molecule type" value="Genomic_DNA"/>
</dbReference>
<feature type="compositionally biased region" description="Polar residues" evidence="1">
    <location>
        <begin position="181"/>
        <end position="216"/>
    </location>
</feature>
<feature type="compositionally biased region" description="Polar residues" evidence="1">
    <location>
        <begin position="83"/>
        <end position="101"/>
    </location>
</feature>
<feature type="signal peptide" evidence="2">
    <location>
        <begin position="1"/>
        <end position="15"/>
    </location>
</feature>
<evidence type="ECO:0000256" key="2">
    <source>
        <dbReference type="SAM" id="SignalP"/>
    </source>
</evidence>
<keyword evidence="2" id="KW-0732">Signal</keyword>
<feature type="chain" id="PRO_5045477215" evidence="2">
    <location>
        <begin position="16"/>
        <end position="256"/>
    </location>
</feature>
<evidence type="ECO:0000313" key="4">
    <source>
        <dbReference type="Proteomes" id="UP001479436"/>
    </source>
</evidence>
<feature type="region of interest" description="Disordered" evidence="1">
    <location>
        <begin position="83"/>
        <end position="156"/>
    </location>
</feature>
<feature type="compositionally biased region" description="Polar residues" evidence="1">
    <location>
        <begin position="147"/>
        <end position="156"/>
    </location>
</feature>
<protein>
    <submittedName>
        <fullName evidence="3">Uncharacterized protein</fullName>
    </submittedName>
</protein>
<dbReference type="Proteomes" id="UP001479436">
    <property type="component" value="Unassembled WGS sequence"/>
</dbReference>
<keyword evidence="4" id="KW-1185">Reference proteome</keyword>